<sequence length="174" mass="18844">MFLFLIQTSEDGEVNYHIEDAREPVGESVAQNAELVDKVNELLYAELDQRGVAKEHFSSATSVPLAFTDIDNGSAALEPDLAVGAEASKRNLELVNVSHSPGLANSSEIIEADEIVQIPLNEKEIKEPVLENDDKEGVGLTDAPLIGAPFRLISFFARYVTGADLVDKNTAKYG</sequence>
<proteinExistence type="predicted"/>
<name>A0A022RNI8_ERYGU</name>
<dbReference type="Proteomes" id="UP000030748">
    <property type="component" value="Unassembled WGS sequence"/>
</dbReference>
<keyword evidence="2" id="KW-1185">Reference proteome</keyword>
<evidence type="ECO:0000313" key="2">
    <source>
        <dbReference type="Proteomes" id="UP000030748"/>
    </source>
</evidence>
<gene>
    <name evidence="1" type="ORF">MIMGU_mgv1a024966mg</name>
</gene>
<dbReference type="AlphaFoldDB" id="A0A022RNI8"/>
<accession>A0A022RNI8</accession>
<evidence type="ECO:0000313" key="1">
    <source>
        <dbReference type="EMBL" id="EYU42047.1"/>
    </source>
</evidence>
<dbReference type="EMBL" id="KI630319">
    <property type="protein sequence ID" value="EYU42047.1"/>
    <property type="molecule type" value="Genomic_DNA"/>
</dbReference>
<dbReference type="STRING" id="4155.A0A022RNI8"/>
<organism evidence="1 2">
    <name type="scientific">Erythranthe guttata</name>
    <name type="common">Yellow monkey flower</name>
    <name type="synonym">Mimulus guttatus</name>
    <dbReference type="NCBI Taxonomy" id="4155"/>
    <lineage>
        <taxon>Eukaryota</taxon>
        <taxon>Viridiplantae</taxon>
        <taxon>Streptophyta</taxon>
        <taxon>Embryophyta</taxon>
        <taxon>Tracheophyta</taxon>
        <taxon>Spermatophyta</taxon>
        <taxon>Magnoliopsida</taxon>
        <taxon>eudicotyledons</taxon>
        <taxon>Gunneridae</taxon>
        <taxon>Pentapetalae</taxon>
        <taxon>asterids</taxon>
        <taxon>lamiids</taxon>
        <taxon>Lamiales</taxon>
        <taxon>Phrymaceae</taxon>
        <taxon>Erythranthe</taxon>
    </lineage>
</organism>
<protein>
    <submittedName>
        <fullName evidence="1">Uncharacterized protein</fullName>
    </submittedName>
</protein>
<reference evidence="1 2" key="1">
    <citation type="journal article" date="2013" name="Proc. Natl. Acad. Sci. U.S.A.">
        <title>Fine-scale variation in meiotic recombination in Mimulus inferred from population shotgun sequencing.</title>
        <authorList>
            <person name="Hellsten U."/>
            <person name="Wright K.M."/>
            <person name="Jenkins J."/>
            <person name="Shu S."/>
            <person name="Yuan Y."/>
            <person name="Wessler S.R."/>
            <person name="Schmutz J."/>
            <person name="Willis J.H."/>
            <person name="Rokhsar D.S."/>
        </authorList>
    </citation>
    <scope>NUCLEOTIDE SEQUENCE [LARGE SCALE GENOMIC DNA]</scope>
    <source>
        <strain evidence="2">cv. DUN x IM62</strain>
    </source>
</reference>